<dbReference type="GO" id="GO:0008757">
    <property type="term" value="F:S-adenosylmethionine-dependent methyltransferase activity"/>
    <property type="evidence" value="ECO:0007669"/>
    <property type="project" value="InterPro"/>
</dbReference>
<dbReference type="OrthoDB" id="10027013at2759"/>
<dbReference type="AlphaFoldDB" id="D8UIM5"/>
<dbReference type="SUPFAM" id="SSF53335">
    <property type="entry name" value="S-adenosyl-L-methionine-dependent methyltransferases"/>
    <property type="match status" value="1"/>
</dbReference>
<name>D8UIM5_VOLCA</name>
<dbReference type="GeneID" id="9627976"/>
<dbReference type="STRING" id="3068.D8UIM5"/>
<dbReference type="eggNOG" id="KOG3010">
    <property type="taxonomic scope" value="Eukaryota"/>
</dbReference>
<dbReference type="PANTHER" id="PTHR44942:SF4">
    <property type="entry name" value="METHYLTRANSFERASE TYPE 11 DOMAIN-CONTAINING PROTEIN"/>
    <property type="match status" value="1"/>
</dbReference>
<dbReference type="Pfam" id="PF08241">
    <property type="entry name" value="Methyltransf_11"/>
    <property type="match status" value="1"/>
</dbReference>
<feature type="region of interest" description="Disordered" evidence="4">
    <location>
        <begin position="1"/>
        <end position="30"/>
    </location>
</feature>
<evidence type="ECO:0000256" key="1">
    <source>
        <dbReference type="ARBA" id="ARBA00008361"/>
    </source>
</evidence>
<dbReference type="InterPro" id="IPR029063">
    <property type="entry name" value="SAM-dependent_MTases_sf"/>
</dbReference>
<reference evidence="6 7" key="1">
    <citation type="journal article" date="2010" name="Science">
        <title>Genomic analysis of organismal complexity in the multicellular green alga Volvox carteri.</title>
        <authorList>
            <person name="Prochnik S.E."/>
            <person name="Umen J."/>
            <person name="Nedelcu A.M."/>
            <person name="Hallmann A."/>
            <person name="Miller S.M."/>
            <person name="Nishii I."/>
            <person name="Ferris P."/>
            <person name="Kuo A."/>
            <person name="Mitros T."/>
            <person name="Fritz-Laylin L.K."/>
            <person name="Hellsten U."/>
            <person name="Chapman J."/>
            <person name="Simakov O."/>
            <person name="Rensing S.A."/>
            <person name="Terry A."/>
            <person name="Pangilinan J."/>
            <person name="Kapitonov V."/>
            <person name="Jurka J."/>
            <person name="Salamov A."/>
            <person name="Shapiro H."/>
            <person name="Schmutz J."/>
            <person name="Grimwood J."/>
            <person name="Lindquist E."/>
            <person name="Lucas S."/>
            <person name="Grigoriev I.V."/>
            <person name="Schmitt R."/>
            <person name="Kirk D."/>
            <person name="Rokhsar D.S."/>
        </authorList>
    </citation>
    <scope>NUCLEOTIDE SEQUENCE [LARGE SCALE GENOMIC DNA]</scope>
    <source>
        <strain evidence="7">f. Nagariensis / Eve</strain>
    </source>
</reference>
<dbReference type="EMBL" id="GL378416">
    <property type="protein sequence ID" value="EFJ40421.1"/>
    <property type="molecule type" value="Genomic_DNA"/>
</dbReference>
<dbReference type="GO" id="GO:0032259">
    <property type="term" value="P:methylation"/>
    <property type="evidence" value="ECO:0007669"/>
    <property type="project" value="UniProtKB-KW"/>
</dbReference>
<evidence type="ECO:0000259" key="5">
    <source>
        <dbReference type="Pfam" id="PF08241"/>
    </source>
</evidence>
<dbReference type="RefSeq" id="XP_002958501.1">
    <property type="nucleotide sequence ID" value="XM_002958455.1"/>
</dbReference>
<comment type="similarity">
    <text evidence="1">Belongs to the methyltransferase superfamily.</text>
</comment>
<proteinExistence type="inferred from homology"/>
<dbReference type="KEGG" id="vcn:VOLCADRAFT_99779"/>
<evidence type="ECO:0000256" key="4">
    <source>
        <dbReference type="SAM" id="MobiDB-lite"/>
    </source>
</evidence>
<gene>
    <name evidence="6" type="ORF">VOLCADRAFT_99779</name>
</gene>
<accession>D8UIM5</accession>
<dbReference type="InParanoid" id="D8UIM5"/>
<sequence length="271" mass="29948">MSSLTSGLPNPAAKTPNTSNSPDPAHLFNDADQTSHYARHRPHYPPQLYDLLYTHAFPDRRPPFHDLTVVDVATGNGQSLGPMPTDFGTCVALDVSPAQLSEVAPALRQRVQMQLGDAHCTGLPAGSVDLMTVGQALHWFRVEDFYNECRRLLKPSGVLAAWTYDFGQLYGFDGSQQLYEQLHVGILGPYWAPGRQLVDRYYVDLEPGLIEHFGEVRRLQLPMTVSTTPDELWLRQECLAGLEAAGAGGGRLTLQRTITLLLAMRPRAPSK</sequence>
<keyword evidence="2" id="KW-0489">Methyltransferase</keyword>
<evidence type="ECO:0000313" key="6">
    <source>
        <dbReference type="EMBL" id="EFJ40421.1"/>
    </source>
</evidence>
<dbReference type="FunCoup" id="D8UIM5">
    <property type="interactions" value="268"/>
</dbReference>
<dbReference type="PANTHER" id="PTHR44942">
    <property type="entry name" value="METHYLTRANSF_11 DOMAIN-CONTAINING PROTEIN"/>
    <property type="match status" value="1"/>
</dbReference>
<keyword evidence="3" id="KW-0808">Transferase</keyword>
<feature type="domain" description="Methyltransferase type 11" evidence="5">
    <location>
        <begin position="70"/>
        <end position="160"/>
    </location>
</feature>
<evidence type="ECO:0000313" key="7">
    <source>
        <dbReference type="Proteomes" id="UP000001058"/>
    </source>
</evidence>
<protein>
    <recommendedName>
        <fullName evidence="5">Methyltransferase type 11 domain-containing protein</fullName>
    </recommendedName>
</protein>
<evidence type="ECO:0000256" key="2">
    <source>
        <dbReference type="ARBA" id="ARBA00022603"/>
    </source>
</evidence>
<dbReference type="Gene3D" id="3.40.50.150">
    <property type="entry name" value="Vaccinia Virus protein VP39"/>
    <property type="match status" value="1"/>
</dbReference>
<evidence type="ECO:0000256" key="3">
    <source>
        <dbReference type="ARBA" id="ARBA00022679"/>
    </source>
</evidence>
<dbReference type="InterPro" id="IPR051052">
    <property type="entry name" value="Diverse_substrate_MTase"/>
</dbReference>
<dbReference type="InterPro" id="IPR013216">
    <property type="entry name" value="Methyltransf_11"/>
</dbReference>
<dbReference type="CDD" id="cd02440">
    <property type="entry name" value="AdoMet_MTases"/>
    <property type="match status" value="1"/>
</dbReference>
<keyword evidence="7" id="KW-1185">Reference proteome</keyword>
<dbReference type="Proteomes" id="UP000001058">
    <property type="component" value="Unassembled WGS sequence"/>
</dbReference>
<organism evidence="7">
    <name type="scientific">Volvox carteri f. nagariensis</name>
    <dbReference type="NCBI Taxonomy" id="3068"/>
    <lineage>
        <taxon>Eukaryota</taxon>
        <taxon>Viridiplantae</taxon>
        <taxon>Chlorophyta</taxon>
        <taxon>core chlorophytes</taxon>
        <taxon>Chlorophyceae</taxon>
        <taxon>CS clade</taxon>
        <taxon>Chlamydomonadales</taxon>
        <taxon>Volvocaceae</taxon>
        <taxon>Volvox</taxon>
    </lineage>
</organism>